<reference evidence="1 2" key="1">
    <citation type="submission" date="2010-11" db="EMBL/GenBank/DDBJ databases">
        <title>The Genome Sequence of Vibrio phage VBP47.</title>
        <authorList>
            <consortium name="The Broad Institute Genome Sequencing Platform"/>
            <person name="Henn M.R."/>
            <person name="Wharam S."/>
            <person name="Gilg I."/>
            <person name="Martinez Martinez J."/>
            <person name="Wilson W."/>
            <person name="Levin J."/>
            <person name="Malboeuf C."/>
            <person name="Casali M."/>
            <person name="Russ C."/>
            <person name="Lennon N."/>
            <person name="Chapman S.B."/>
            <person name="Erlich R."/>
            <person name="Young S.K."/>
            <person name="Yandava C."/>
            <person name="Zeng Q."/>
            <person name="Fitzgerald M.F."/>
            <person name="Alvarado L."/>
            <person name="Anderson S."/>
            <person name="Berlin A."/>
            <person name="Chen Z."/>
            <person name="Freedman E."/>
            <person name="Gellesch M."/>
            <person name="Goldberg J."/>
            <person name="Green L."/>
            <person name="Griggs A."/>
            <person name="Gujja S."/>
            <person name="Heilman E."/>
            <person name="Heiman D."/>
            <person name="Hollinger A."/>
            <person name="Howarth C."/>
            <person name="Larson L."/>
            <person name="Mehta T."/>
            <person name="Neiman D."/>
            <person name="Pearson M."/>
            <person name="Roberts A."/>
            <person name="Ryan E."/>
            <person name="Saif S."/>
            <person name="Shea T."/>
            <person name="Shenoy N."/>
            <person name="Sisk P."/>
            <person name="Stolte C."/>
            <person name="Sykes S."/>
            <person name="White J."/>
            <person name="Haas B."/>
            <person name="Nusbaum C."/>
            <person name="Birren B."/>
        </authorList>
    </citation>
    <scope>NUCLEOTIDE SEQUENCE [LARGE SCALE GENOMIC DNA]</scope>
    <source>
        <strain evidence="1 2">VBP47</strain>
    </source>
</reference>
<dbReference type="EMBL" id="HQ634194">
    <property type="protein sequence ID" value="AGH57113.1"/>
    <property type="molecule type" value="Genomic_DNA"/>
</dbReference>
<dbReference type="RefSeq" id="YP_007674184.1">
    <property type="nucleotide sequence ID" value="NC_020848.1"/>
</dbReference>
<dbReference type="OrthoDB" id="33759at10239"/>
<organism evidence="1 2">
    <name type="scientific">Vibrio phage VBP47</name>
    <dbReference type="NCBI Taxonomy" id="754073"/>
    <lineage>
        <taxon>Viruses</taxon>
        <taxon>Duplodnaviria</taxon>
        <taxon>Heunggongvirae</taxon>
        <taxon>Uroviricota</taxon>
        <taxon>Caudoviricetes</taxon>
        <taxon>Schitoviridae</taxon>
        <taxon>Fuhrmanvirinae</taxon>
        <taxon>Stoningtonvirus</taxon>
        <taxon>Stoningtonvirus VBP47</taxon>
    </lineage>
</organism>
<dbReference type="GeneID" id="15010716"/>
<name>M4SM75_9CAUD</name>
<gene>
    <name evidence="1" type="ORF">VPNG_00089</name>
</gene>
<evidence type="ECO:0000313" key="2">
    <source>
        <dbReference type="Proteomes" id="UP000204031"/>
    </source>
</evidence>
<keyword evidence="2" id="KW-1185">Reference proteome</keyword>
<dbReference type="KEGG" id="vg:15010716"/>
<dbReference type="Proteomes" id="UP000204031">
    <property type="component" value="Segment"/>
</dbReference>
<sequence>MLFAHFTSEGNARSVVEGITKFPFHLTTDFERGTAYGSHAAVFKVSGEFECQISKVTCNRYANGMLEYVIRNRKELISFLDVVEASGVRHCIQLRGLK</sequence>
<evidence type="ECO:0000313" key="1">
    <source>
        <dbReference type="EMBL" id="AGH57113.1"/>
    </source>
</evidence>
<proteinExistence type="predicted"/>
<accession>M4SM75</accession>
<protein>
    <submittedName>
        <fullName evidence="1">Uncharacterized protein</fullName>
    </submittedName>
</protein>